<comment type="caution">
    <text evidence="10">The sequence shown here is derived from an EMBL/GenBank/DDBJ whole genome shotgun (WGS) entry which is preliminary data.</text>
</comment>
<evidence type="ECO:0000259" key="8">
    <source>
        <dbReference type="Pfam" id="PF02706"/>
    </source>
</evidence>
<keyword evidence="4 7" id="KW-0812">Transmembrane</keyword>
<dbReference type="EMBL" id="JACRSY010000006">
    <property type="protein sequence ID" value="MBC8578945.1"/>
    <property type="molecule type" value="Genomic_DNA"/>
</dbReference>
<feature type="domain" description="Polysaccharide chain length determinant N-terminal" evidence="8">
    <location>
        <begin position="5"/>
        <end position="96"/>
    </location>
</feature>
<dbReference type="InterPro" id="IPR003856">
    <property type="entry name" value="LPS_length_determ_N"/>
</dbReference>
<evidence type="ECO:0000256" key="3">
    <source>
        <dbReference type="ARBA" id="ARBA00022475"/>
    </source>
</evidence>
<keyword evidence="11" id="KW-1185">Reference proteome</keyword>
<proteinExistence type="inferred from homology"/>
<dbReference type="GO" id="GO:0005886">
    <property type="term" value="C:plasma membrane"/>
    <property type="evidence" value="ECO:0007669"/>
    <property type="project" value="UniProtKB-SubCell"/>
</dbReference>
<dbReference type="GO" id="GO:0004713">
    <property type="term" value="F:protein tyrosine kinase activity"/>
    <property type="evidence" value="ECO:0007669"/>
    <property type="project" value="TreeGrafter"/>
</dbReference>
<evidence type="ECO:0000256" key="7">
    <source>
        <dbReference type="SAM" id="Phobius"/>
    </source>
</evidence>
<dbReference type="Proteomes" id="UP000655830">
    <property type="component" value="Unassembled WGS sequence"/>
</dbReference>
<evidence type="ECO:0000256" key="5">
    <source>
        <dbReference type="ARBA" id="ARBA00022989"/>
    </source>
</evidence>
<evidence type="ECO:0008006" key="12">
    <source>
        <dbReference type="Google" id="ProtNLM"/>
    </source>
</evidence>
<keyword evidence="6 7" id="KW-0472">Membrane</keyword>
<reference evidence="10" key="1">
    <citation type="submission" date="2020-08" db="EMBL/GenBank/DDBJ databases">
        <title>Genome public.</title>
        <authorList>
            <person name="Liu C."/>
            <person name="Sun Q."/>
        </authorList>
    </citation>
    <scope>NUCLEOTIDE SEQUENCE</scope>
    <source>
        <strain evidence="10">NSJ-12</strain>
    </source>
</reference>
<evidence type="ECO:0000256" key="1">
    <source>
        <dbReference type="ARBA" id="ARBA00004651"/>
    </source>
</evidence>
<dbReference type="PANTHER" id="PTHR32309">
    <property type="entry name" value="TYROSINE-PROTEIN KINASE"/>
    <property type="match status" value="1"/>
</dbReference>
<evidence type="ECO:0000256" key="4">
    <source>
        <dbReference type="ARBA" id="ARBA00022692"/>
    </source>
</evidence>
<sequence length="232" mass="25218">MEETNEISLQEIFMILWNKVWVIILCTLIGGVAAFGISAFVLDPTYTSRVSMYVNSNTERENTIANLNDINASQKLVSTYIEILKSDNVLSKVITETGFHYTPEQIRKMLTASAVNGTEIFEVKVTTKDADEAAVIANTIAAVAPEEIIRVVKAGSVELIDEAVPATSPSSPNVLLNTIIGLMLGGVLSVLGVLVAEMLDNRIKTEDDLKKGYDFPILGTIPDLEDAATRIK</sequence>
<protein>
    <recommendedName>
        <fullName evidence="12">Capsular polysaccharide biosynthesis protein</fullName>
    </recommendedName>
</protein>
<evidence type="ECO:0000256" key="6">
    <source>
        <dbReference type="ARBA" id="ARBA00023136"/>
    </source>
</evidence>
<dbReference type="AlphaFoldDB" id="A0A926I8R1"/>
<dbReference type="InterPro" id="IPR050445">
    <property type="entry name" value="Bact_polysacc_biosynth/exp"/>
</dbReference>
<dbReference type="RefSeq" id="WP_249332111.1">
    <property type="nucleotide sequence ID" value="NZ_JACRSY010000006.1"/>
</dbReference>
<evidence type="ECO:0000313" key="11">
    <source>
        <dbReference type="Proteomes" id="UP000655830"/>
    </source>
</evidence>
<comment type="similarity">
    <text evidence="2">Belongs to the CpsC/CapA family.</text>
</comment>
<accession>A0A926I8R1</accession>
<keyword evidence="5 7" id="KW-1133">Transmembrane helix</keyword>
<dbReference type="Pfam" id="PF13807">
    <property type="entry name" value="GNVR"/>
    <property type="match status" value="1"/>
</dbReference>
<evidence type="ECO:0000256" key="2">
    <source>
        <dbReference type="ARBA" id="ARBA00006683"/>
    </source>
</evidence>
<dbReference type="InterPro" id="IPR032807">
    <property type="entry name" value="GNVR"/>
</dbReference>
<comment type="subcellular location">
    <subcellularLocation>
        <location evidence="1">Cell membrane</location>
        <topology evidence="1">Multi-pass membrane protein</topology>
    </subcellularLocation>
</comment>
<evidence type="ECO:0000313" key="10">
    <source>
        <dbReference type="EMBL" id="MBC8578945.1"/>
    </source>
</evidence>
<feature type="transmembrane region" description="Helical" evidence="7">
    <location>
        <begin position="20"/>
        <end position="42"/>
    </location>
</feature>
<organism evidence="10 11">
    <name type="scientific">Zhenhengia yiwuensis</name>
    <dbReference type="NCBI Taxonomy" id="2763666"/>
    <lineage>
        <taxon>Bacteria</taxon>
        <taxon>Bacillati</taxon>
        <taxon>Bacillota</taxon>
        <taxon>Clostridia</taxon>
        <taxon>Lachnospirales</taxon>
        <taxon>Lachnospiraceae</taxon>
        <taxon>Zhenhengia</taxon>
    </lineage>
</organism>
<evidence type="ECO:0000259" key="9">
    <source>
        <dbReference type="Pfam" id="PF13807"/>
    </source>
</evidence>
<keyword evidence="3" id="KW-1003">Cell membrane</keyword>
<feature type="transmembrane region" description="Helical" evidence="7">
    <location>
        <begin position="174"/>
        <end position="196"/>
    </location>
</feature>
<name>A0A926I8R1_9FIRM</name>
<dbReference type="PANTHER" id="PTHR32309:SF13">
    <property type="entry name" value="FERRIC ENTEROBACTIN TRANSPORT PROTEIN FEPE"/>
    <property type="match status" value="1"/>
</dbReference>
<gene>
    <name evidence="10" type="ORF">H8718_05280</name>
</gene>
<feature type="domain" description="Tyrosine-protein kinase G-rich" evidence="9">
    <location>
        <begin position="145"/>
        <end position="196"/>
    </location>
</feature>
<dbReference type="Pfam" id="PF02706">
    <property type="entry name" value="Wzz"/>
    <property type="match status" value="1"/>
</dbReference>